<keyword evidence="2" id="KW-1185">Reference proteome</keyword>
<dbReference type="EMBL" id="CAJVQB010010243">
    <property type="protein sequence ID" value="CAG8738042.1"/>
    <property type="molecule type" value="Genomic_DNA"/>
</dbReference>
<organism evidence="1 2">
    <name type="scientific">Gigaspora margarita</name>
    <dbReference type="NCBI Taxonomy" id="4874"/>
    <lineage>
        <taxon>Eukaryota</taxon>
        <taxon>Fungi</taxon>
        <taxon>Fungi incertae sedis</taxon>
        <taxon>Mucoromycota</taxon>
        <taxon>Glomeromycotina</taxon>
        <taxon>Glomeromycetes</taxon>
        <taxon>Diversisporales</taxon>
        <taxon>Gigasporaceae</taxon>
        <taxon>Gigaspora</taxon>
    </lineage>
</organism>
<proteinExistence type="predicted"/>
<dbReference type="Proteomes" id="UP000789901">
    <property type="component" value="Unassembled WGS sequence"/>
</dbReference>
<protein>
    <submittedName>
        <fullName evidence="1">22647_t:CDS:1</fullName>
    </submittedName>
</protein>
<gene>
    <name evidence="1" type="ORF">GMARGA_LOCUS15075</name>
</gene>
<evidence type="ECO:0000313" key="2">
    <source>
        <dbReference type="Proteomes" id="UP000789901"/>
    </source>
</evidence>
<evidence type="ECO:0000313" key="1">
    <source>
        <dbReference type="EMBL" id="CAG8738042.1"/>
    </source>
</evidence>
<comment type="caution">
    <text evidence="1">The sequence shown here is derived from an EMBL/GenBank/DDBJ whole genome shotgun (WGS) entry which is preliminary data.</text>
</comment>
<name>A0ABN7V6S2_GIGMA</name>
<sequence>LLIPFESFINLYQQHLCRIDISAEHAQLHDVHNHESEKA</sequence>
<feature type="non-terminal residue" evidence="1">
    <location>
        <position position="1"/>
    </location>
</feature>
<accession>A0ABN7V6S2</accession>
<reference evidence="1 2" key="1">
    <citation type="submission" date="2021-06" db="EMBL/GenBank/DDBJ databases">
        <authorList>
            <person name="Kallberg Y."/>
            <person name="Tangrot J."/>
            <person name="Rosling A."/>
        </authorList>
    </citation>
    <scope>NUCLEOTIDE SEQUENCE [LARGE SCALE GENOMIC DNA]</scope>
    <source>
        <strain evidence="1 2">120-4 pot B 10/14</strain>
    </source>
</reference>